<dbReference type="RefSeq" id="WP_103424196.1">
    <property type="nucleotide sequence ID" value="NZ_CP026309.1"/>
</dbReference>
<protein>
    <submittedName>
        <fullName evidence="2">Uncharacterized protein</fullName>
    </submittedName>
</protein>
<dbReference type="GeneID" id="35590893"/>
<sequence length="166" mass="16778">MQRRALLSTLGLTLPTTLAGCLGGVPTAGDGDGSPEDGSGGAAGGGTHPRFTETSLTSTGQCERPGTASVAFGDEAVTVTGCAHGRNGCAVPVLADVSYTPAEDHLTVVIASEVRRDEDEACTEALLPLGYEARVVMDGAVPGTVSVVHDDVDGRREVVRGTRDGA</sequence>
<keyword evidence="3" id="KW-1185">Reference proteome</keyword>
<dbReference type="AlphaFoldDB" id="A0A2I8VFD2"/>
<dbReference type="OrthoDB" id="313543at2157"/>
<proteinExistence type="predicted"/>
<evidence type="ECO:0000256" key="1">
    <source>
        <dbReference type="SAM" id="MobiDB-lite"/>
    </source>
</evidence>
<feature type="compositionally biased region" description="Polar residues" evidence="1">
    <location>
        <begin position="52"/>
        <end position="61"/>
    </location>
</feature>
<feature type="compositionally biased region" description="Gly residues" evidence="1">
    <location>
        <begin position="38"/>
        <end position="47"/>
    </location>
</feature>
<name>A0A2I8VFD2_9EURY</name>
<dbReference type="PROSITE" id="PS51257">
    <property type="entry name" value="PROKAR_LIPOPROTEIN"/>
    <property type="match status" value="1"/>
</dbReference>
<evidence type="ECO:0000313" key="2">
    <source>
        <dbReference type="EMBL" id="AUV80638.1"/>
    </source>
</evidence>
<dbReference type="Proteomes" id="UP000236584">
    <property type="component" value="Chromosome"/>
</dbReference>
<reference evidence="2 3" key="1">
    <citation type="submission" date="2018-01" db="EMBL/GenBank/DDBJ databases">
        <title>Complete genome sequence of Salinigranum rubrum GX10T, an extremely halophilic archaeon isolated from a marine solar saltern.</title>
        <authorList>
            <person name="Han S."/>
        </authorList>
    </citation>
    <scope>NUCLEOTIDE SEQUENCE [LARGE SCALE GENOMIC DNA]</scope>
    <source>
        <strain evidence="2 3">GX10</strain>
    </source>
</reference>
<gene>
    <name evidence="2" type="ORF">C2R22_02350</name>
</gene>
<dbReference type="EMBL" id="CP026309">
    <property type="protein sequence ID" value="AUV80638.1"/>
    <property type="molecule type" value="Genomic_DNA"/>
</dbReference>
<feature type="region of interest" description="Disordered" evidence="1">
    <location>
        <begin position="25"/>
        <end position="64"/>
    </location>
</feature>
<evidence type="ECO:0000313" key="3">
    <source>
        <dbReference type="Proteomes" id="UP000236584"/>
    </source>
</evidence>
<accession>A0A2I8VFD2</accession>
<dbReference type="KEGG" id="srub:C2R22_02350"/>
<organism evidence="2 3">
    <name type="scientific">Salinigranum rubrum</name>
    <dbReference type="NCBI Taxonomy" id="755307"/>
    <lineage>
        <taxon>Archaea</taxon>
        <taxon>Methanobacteriati</taxon>
        <taxon>Methanobacteriota</taxon>
        <taxon>Stenosarchaea group</taxon>
        <taxon>Halobacteria</taxon>
        <taxon>Halobacteriales</taxon>
        <taxon>Haloferacaceae</taxon>
        <taxon>Salinigranum</taxon>
    </lineage>
</organism>